<dbReference type="InterPro" id="IPR016454">
    <property type="entry name" value="Cysteine_dSase"/>
</dbReference>
<dbReference type="InterPro" id="IPR015422">
    <property type="entry name" value="PyrdxlP-dep_Trfase_small"/>
</dbReference>
<dbReference type="Gene3D" id="3.40.640.10">
    <property type="entry name" value="Type I PLP-dependent aspartate aminotransferase-like (Major domain)"/>
    <property type="match status" value="1"/>
</dbReference>
<dbReference type="Gene3D" id="3.90.1150.10">
    <property type="entry name" value="Aspartate Aminotransferase, domain 1"/>
    <property type="match status" value="1"/>
</dbReference>
<dbReference type="AlphaFoldDB" id="A0A1F5AZ02"/>
<evidence type="ECO:0000256" key="6">
    <source>
        <dbReference type="ARBA" id="ARBA00022898"/>
    </source>
</evidence>
<sequence>MKRIYLDHAATTPLDGDVSAAMMPYFSEQFGNPSSVHSYGREAQQAVDRARHMVADVFGCLSQEVIFTGSATESNNFAIQGVVRNAQKRGNPVHVITSSIEHESVTSPCKQMEREGVSVTYLPVSQDGFIDPTDVAQALTEHTVLVSVMYANNEIGTIQPISEISEIIQEHNLKTKSYKLKTVFHTDAAQAAYFLPCRVADLGVDLMTVSGHKAYGPKGTGVLYVKKNTELIPLIFGSGQEYGKRSGTENVPGIVGISTALAKAVADRDETGKRIIDLRDHLIARVCKEIPGASLNGSQKERLPGNANFLFRGTRSQDLLYMLDEEGVAASAGSACQSKALSYSHVLHALGLSEKDANASIRFSLGKGTTKKDIDSAVSILVKSIRKLQE</sequence>
<dbReference type="Proteomes" id="UP000176639">
    <property type="component" value="Unassembled WGS sequence"/>
</dbReference>
<reference evidence="12 13" key="1">
    <citation type="journal article" date="2016" name="Nat. Commun.">
        <title>Thousands of microbial genomes shed light on interconnected biogeochemical processes in an aquifer system.</title>
        <authorList>
            <person name="Anantharaman K."/>
            <person name="Brown C.T."/>
            <person name="Hug L.A."/>
            <person name="Sharon I."/>
            <person name="Castelle C.J."/>
            <person name="Probst A.J."/>
            <person name="Thomas B.C."/>
            <person name="Singh A."/>
            <person name="Wilkins M.J."/>
            <person name="Karaoz U."/>
            <person name="Brodie E.L."/>
            <person name="Williams K.H."/>
            <person name="Hubbard S.S."/>
            <person name="Banfield J.F."/>
        </authorList>
    </citation>
    <scope>NUCLEOTIDE SEQUENCE [LARGE SCALE GENOMIC DNA]</scope>
</reference>
<feature type="domain" description="Aminotransferase class V" evidence="11">
    <location>
        <begin position="4"/>
        <end position="375"/>
    </location>
</feature>
<dbReference type="PANTHER" id="PTHR11601:SF34">
    <property type="entry name" value="CYSTEINE DESULFURASE"/>
    <property type="match status" value="1"/>
</dbReference>
<proteinExistence type="inferred from homology"/>
<comment type="cofactor">
    <cofactor evidence="1 10">
        <name>pyridoxal 5'-phosphate</name>
        <dbReference type="ChEBI" id="CHEBI:597326"/>
    </cofactor>
</comment>
<dbReference type="Gene3D" id="1.10.260.50">
    <property type="match status" value="1"/>
</dbReference>
<organism evidence="12 13">
    <name type="scientific">Candidatus Azambacteria bacterium RBG_16_47_10</name>
    <dbReference type="NCBI Taxonomy" id="1797292"/>
    <lineage>
        <taxon>Bacteria</taxon>
        <taxon>Candidatus Azamiibacteriota</taxon>
    </lineage>
</organism>
<dbReference type="FunFam" id="3.40.640.10:FF:000084">
    <property type="entry name" value="IscS-like cysteine desulfurase"/>
    <property type="match status" value="1"/>
</dbReference>
<dbReference type="InterPro" id="IPR015424">
    <property type="entry name" value="PyrdxlP-dep_Trfase"/>
</dbReference>
<dbReference type="PIRSF" id="PIRSF005572">
    <property type="entry name" value="NifS"/>
    <property type="match status" value="1"/>
</dbReference>
<dbReference type="InterPro" id="IPR000192">
    <property type="entry name" value="Aminotrans_V_dom"/>
</dbReference>
<dbReference type="EC" id="2.8.1.7" evidence="3"/>
<gene>
    <name evidence="12" type="ORF">A2Z10_02495</name>
</gene>
<evidence type="ECO:0000256" key="2">
    <source>
        <dbReference type="ARBA" id="ARBA00006490"/>
    </source>
</evidence>
<evidence type="ECO:0000256" key="10">
    <source>
        <dbReference type="RuleBase" id="RU004504"/>
    </source>
</evidence>
<evidence type="ECO:0000256" key="5">
    <source>
        <dbReference type="ARBA" id="ARBA00022723"/>
    </source>
</evidence>
<evidence type="ECO:0000256" key="9">
    <source>
        <dbReference type="ARBA" id="ARBA00050776"/>
    </source>
</evidence>
<keyword evidence="8" id="KW-0411">Iron-sulfur</keyword>
<evidence type="ECO:0000256" key="8">
    <source>
        <dbReference type="ARBA" id="ARBA00023014"/>
    </source>
</evidence>
<evidence type="ECO:0000313" key="13">
    <source>
        <dbReference type="Proteomes" id="UP000176639"/>
    </source>
</evidence>
<dbReference type="GO" id="GO:0046872">
    <property type="term" value="F:metal ion binding"/>
    <property type="evidence" value="ECO:0007669"/>
    <property type="project" value="UniProtKB-KW"/>
</dbReference>
<dbReference type="EMBL" id="MEYI01000034">
    <property type="protein sequence ID" value="OGD23621.1"/>
    <property type="molecule type" value="Genomic_DNA"/>
</dbReference>
<dbReference type="PROSITE" id="PS00595">
    <property type="entry name" value="AA_TRANSFER_CLASS_5"/>
    <property type="match status" value="1"/>
</dbReference>
<comment type="similarity">
    <text evidence="2">Belongs to the class-V pyridoxal-phosphate-dependent aminotransferase family. NifS/IscS subfamily.</text>
</comment>
<dbReference type="PANTHER" id="PTHR11601">
    <property type="entry name" value="CYSTEINE DESULFURYLASE FAMILY MEMBER"/>
    <property type="match status" value="1"/>
</dbReference>
<dbReference type="InterPro" id="IPR015421">
    <property type="entry name" value="PyrdxlP-dep_Trfase_major"/>
</dbReference>
<dbReference type="GO" id="GO:0051536">
    <property type="term" value="F:iron-sulfur cluster binding"/>
    <property type="evidence" value="ECO:0007669"/>
    <property type="project" value="UniProtKB-KW"/>
</dbReference>
<dbReference type="InterPro" id="IPR020578">
    <property type="entry name" value="Aminotrans_V_PyrdxlP_BS"/>
</dbReference>
<comment type="caution">
    <text evidence="12">The sequence shown here is derived from an EMBL/GenBank/DDBJ whole genome shotgun (WGS) entry which is preliminary data.</text>
</comment>
<keyword evidence="4" id="KW-0808">Transferase</keyword>
<dbReference type="Pfam" id="PF00266">
    <property type="entry name" value="Aminotran_5"/>
    <property type="match status" value="1"/>
</dbReference>
<name>A0A1F5AZ02_9BACT</name>
<evidence type="ECO:0000256" key="7">
    <source>
        <dbReference type="ARBA" id="ARBA00023004"/>
    </source>
</evidence>
<accession>A0A1F5AZ02</accession>
<dbReference type="SUPFAM" id="SSF53383">
    <property type="entry name" value="PLP-dependent transferases"/>
    <property type="match status" value="1"/>
</dbReference>
<evidence type="ECO:0000256" key="3">
    <source>
        <dbReference type="ARBA" id="ARBA00012239"/>
    </source>
</evidence>
<keyword evidence="6" id="KW-0663">Pyridoxal phosphate</keyword>
<evidence type="ECO:0000259" key="11">
    <source>
        <dbReference type="Pfam" id="PF00266"/>
    </source>
</evidence>
<evidence type="ECO:0000256" key="4">
    <source>
        <dbReference type="ARBA" id="ARBA00022679"/>
    </source>
</evidence>
<evidence type="ECO:0000256" key="1">
    <source>
        <dbReference type="ARBA" id="ARBA00001933"/>
    </source>
</evidence>
<comment type="catalytic activity">
    <reaction evidence="9">
        <text>(sulfur carrier)-H + L-cysteine = (sulfur carrier)-SH + L-alanine</text>
        <dbReference type="Rhea" id="RHEA:43892"/>
        <dbReference type="Rhea" id="RHEA-COMP:14737"/>
        <dbReference type="Rhea" id="RHEA-COMP:14739"/>
        <dbReference type="ChEBI" id="CHEBI:29917"/>
        <dbReference type="ChEBI" id="CHEBI:35235"/>
        <dbReference type="ChEBI" id="CHEBI:57972"/>
        <dbReference type="ChEBI" id="CHEBI:64428"/>
        <dbReference type="EC" id="2.8.1.7"/>
    </reaction>
</comment>
<keyword evidence="7" id="KW-0408">Iron</keyword>
<keyword evidence="5" id="KW-0479">Metal-binding</keyword>
<evidence type="ECO:0000313" key="12">
    <source>
        <dbReference type="EMBL" id="OGD23621.1"/>
    </source>
</evidence>
<protein>
    <recommendedName>
        <fullName evidence="3">cysteine desulfurase</fullName>
        <ecNumber evidence="3">2.8.1.7</ecNumber>
    </recommendedName>
</protein>
<dbReference type="GO" id="GO:0031071">
    <property type="term" value="F:cysteine desulfurase activity"/>
    <property type="evidence" value="ECO:0007669"/>
    <property type="project" value="UniProtKB-EC"/>
</dbReference>